<feature type="compositionally biased region" description="Polar residues" evidence="1">
    <location>
        <begin position="46"/>
        <end position="69"/>
    </location>
</feature>
<evidence type="ECO:0000256" key="2">
    <source>
        <dbReference type="SAM" id="SignalP"/>
    </source>
</evidence>
<feature type="compositionally biased region" description="Basic and acidic residues" evidence="1">
    <location>
        <begin position="101"/>
        <end position="112"/>
    </location>
</feature>
<proteinExistence type="predicted"/>
<protein>
    <submittedName>
        <fullName evidence="3">Uncharacterized protein</fullName>
    </submittedName>
</protein>
<gene>
    <name evidence="3" type="ordered locus">cce_2070</name>
</gene>
<accession>B1X1J1</accession>
<evidence type="ECO:0000313" key="4">
    <source>
        <dbReference type="Proteomes" id="UP000001203"/>
    </source>
</evidence>
<dbReference type="KEGG" id="cyt:cce_2070"/>
<keyword evidence="2" id="KW-0732">Signal</keyword>
<organism evidence="3 4">
    <name type="scientific">Crocosphaera subtropica (strain ATCC 51142 / BH68)</name>
    <name type="common">Cyanothece sp. (strain ATCC 51142)</name>
    <dbReference type="NCBI Taxonomy" id="43989"/>
    <lineage>
        <taxon>Bacteria</taxon>
        <taxon>Bacillati</taxon>
        <taxon>Cyanobacteriota</taxon>
        <taxon>Cyanophyceae</taxon>
        <taxon>Oscillatoriophycideae</taxon>
        <taxon>Chroococcales</taxon>
        <taxon>Aphanothecaceae</taxon>
        <taxon>Crocosphaera</taxon>
        <taxon>Crocosphaera subtropica</taxon>
    </lineage>
</organism>
<feature type="compositionally biased region" description="Polar residues" evidence="1">
    <location>
        <begin position="79"/>
        <end position="100"/>
    </location>
</feature>
<feature type="signal peptide" evidence="2">
    <location>
        <begin position="1"/>
        <end position="37"/>
    </location>
</feature>
<feature type="region of interest" description="Disordered" evidence="1">
    <location>
        <begin position="46"/>
        <end position="112"/>
    </location>
</feature>
<evidence type="ECO:0000256" key="1">
    <source>
        <dbReference type="SAM" id="MobiDB-lite"/>
    </source>
</evidence>
<name>B1X1J1_CROS5</name>
<feature type="chain" id="PRO_5002772288" evidence="2">
    <location>
        <begin position="38"/>
        <end position="112"/>
    </location>
</feature>
<reference evidence="3 4" key="1">
    <citation type="journal article" date="2008" name="Proc. Natl. Acad. Sci. U.S.A.">
        <title>The genome of Cyanothece 51142, a unicellular diazotrophic cyanobacterium important in the marine nitrogen cycle.</title>
        <authorList>
            <person name="Welsh E.A."/>
            <person name="Liberton M."/>
            <person name="Stoeckel J."/>
            <person name="Loh T."/>
            <person name="Elvitigala T."/>
            <person name="Wang C."/>
            <person name="Wollam A."/>
            <person name="Fulton R.S."/>
            <person name="Clifton S.W."/>
            <person name="Jacobs J.M."/>
            <person name="Aurora R."/>
            <person name="Ghosh B.K."/>
            <person name="Sherman L.A."/>
            <person name="Smith R.D."/>
            <person name="Wilson R.K."/>
            <person name="Pakrasi H.B."/>
        </authorList>
    </citation>
    <scope>NUCLEOTIDE SEQUENCE [LARGE SCALE GENOMIC DNA]</scope>
    <source>
        <strain evidence="4">ATCC 51142 / BH68</strain>
    </source>
</reference>
<sequence length="112" mass="12490">MVHFTLLLVFGVNLMKRSIISLLALSTIGLLTLPALADDATIQRSDQVSTQEGNRNTAIQDSSQSNINRGRNRRGEDTGTVQESYQDTLQQGSDNVSVQESDQRNVRDTRRR</sequence>
<dbReference type="EMBL" id="CP000806">
    <property type="protein sequence ID" value="ACB51420.1"/>
    <property type="molecule type" value="Genomic_DNA"/>
</dbReference>
<dbReference type="Proteomes" id="UP000001203">
    <property type="component" value="Chromosome circular"/>
</dbReference>
<keyword evidence="4" id="KW-1185">Reference proteome</keyword>
<evidence type="ECO:0000313" key="3">
    <source>
        <dbReference type="EMBL" id="ACB51420.1"/>
    </source>
</evidence>
<dbReference type="AlphaFoldDB" id="B1X1J1"/>
<dbReference type="HOGENOM" id="CLU_163894_1_0_3"/>